<reference evidence="1 2" key="1">
    <citation type="journal article" date="2010" name="J. Bacteriol.">
        <title>Genome sequence of the oligotrophic marine Gammaproteobacterium HTCC2143, isolated from the Oregon Coast.</title>
        <authorList>
            <person name="Oh H.M."/>
            <person name="Kang I."/>
            <person name="Ferriera S."/>
            <person name="Giovannoni S.J."/>
            <person name="Cho J.C."/>
        </authorList>
    </citation>
    <scope>NUCLEOTIDE SEQUENCE [LARGE SCALE GENOMIC DNA]</scope>
    <source>
        <strain evidence="1 2">HTCC2143</strain>
    </source>
</reference>
<dbReference type="AlphaFoldDB" id="A0YEK8"/>
<dbReference type="Proteomes" id="UP000004931">
    <property type="component" value="Unassembled WGS sequence"/>
</dbReference>
<accession>A0YEK8</accession>
<organism evidence="1 2">
    <name type="scientific">marine gamma proteobacterium HTCC2143</name>
    <dbReference type="NCBI Taxonomy" id="247633"/>
    <lineage>
        <taxon>Bacteria</taxon>
        <taxon>Pseudomonadati</taxon>
        <taxon>Pseudomonadota</taxon>
        <taxon>Gammaproteobacteria</taxon>
        <taxon>Cellvibrionales</taxon>
        <taxon>Spongiibacteraceae</taxon>
        <taxon>BD1-7 clade</taxon>
    </lineage>
</organism>
<evidence type="ECO:0000313" key="1">
    <source>
        <dbReference type="EMBL" id="EAW30844.1"/>
    </source>
</evidence>
<comment type="caution">
    <text evidence="1">The sequence shown here is derived from an EMBL/GenBank/DDBJ whole genome shotgun (WGS) entry which is preliminary data.</text>
</comment>
<name>A0YEK8_9GAMM</name>
<protein>
    <submittedName>
        <fullName evidence="1">Uncharacterized protein</fullName>
    </submittedName>
</protein>
<keyword evidence="2" id="KW-1185">Reference proteome</keyword>
<gene>
    <name evidence="1" type="ORF">GP2143_02934</name>
</gene>
<evidence type="ECO:0000313" key="2">
    <source>
        <dbReference type="Proteomes" id="UP000004931"/>
    </source>
</evidence>
<dbReference type="EMBL" id="AAVT01000006">
    <property type="protein sequence ID" value="EAW30844.1"/>
    <property type="molecule type" value="Genomic_DNA"/>
</dbReference>
<sequence>MKFTEEQIEQLEKIIGMNGNRIIWVGTDVYGDLEAMYTVVSLVTLPGMSTVTNREK</sequence>
<proteinExistence type="predicted"/>